<dbReference type="AlphaFoldDB" id="A0A1I5M1E4"/>
<evidence type="ECO:0000256" key="4">
    <source>
        <dbReference type="ARBA" id="ARBA00022837"/>
    </source>
</evidence>
<evidence type="ECO:0000313" key="7">
    <source>
        <dbReference type="EMBL" id="SFP03438.1"/>
    </source>
</evidence>
<dbReference type="GO" id="GO:0046872">
    <property type="term" value="F:metal ion binding"/>
    <property type="evidence" value="ECO:0007669"/>
    <property type="project" value="UniProtKB-KW"/>
</dbReference>
<evidence type="ECO:0000259" key="6">
    <source>
        <dbReference type="Pfam" id="PF00884"/>
    </source>
</evidence>
<feature type="chain" id="PRO_5011676608" evidence="5">
    <location>
        <begin position="35"/>
        <end position="766"/>
    </location>
</feature>
<dbReference type="GO" id="GO:0005975">
    <property type="term" value="P:carbohydrate metabolic process"/>
    <property type="evidence" value="ECO:0007669"/>
    <property type="project" value="UniProtKB-ARBA"/>
</dbReference>
<dbReference type="InterPro" id="IPR013320">
    <property type="entry name" value="ConA-like_dom_sf"/>
</dbReference>
<dbReference type="InterPro" id="IPR024607">
    <property type="entry name" value="Sulfatase_CS"/>
</dbReference>
<evidence type="ECO:0000313" key="8">
    <source>
        <dbReference type="Proteomes" id="UP000199306"/>
    </source>
</evidence>
<keyword evidence="3" id="KW-0378">Hydrolase</keyword>
<name>A0A1I5M1E4_9BACT</name>
<keyword evidence="8" id="KW-1185">Reference proteome</keyword>
<dbReference type="Proteomes" id="UP000199306">
    <property type="component" value="Unassembled WGS sequence"/>
</dbReference>
<dbReference type="SUPFAM" id="SSF53649">
    <property type="entry name" value="Alkaline phosphatase-like"/>
    <property type="match status" value="1"/>
</dbReference>
<accession>A0A1I5M1E4</accession>
<dbReference type="STRING" id="1079859.SAMN04515674_10177"/>
<keyword evidence="4" id="KW-0106">Calcium</keyword>
<dbReference type="SUPFAM" id="SSF49899">
    <property type="entry name" value="Concanavalin A-like lectins/glucanases"/>
    <property type="match status" value="1"/>
</dbReference>
<evidence type="ECO:0000256" key="5">
    <source>
        <dbReference type="SAM" id="SignalP"/>
    </source>
</evidence>
<keyword evidence="5" id="KW-0732">Signal</keyword>
<protein>
    <submittedName>
        <fullName evidence="7">Arylsulfatase</fullName>
    </submittedName>
</protein>
<gene>
    <name evidence="7" type="ORF">SAMN04515674_10177</name>
</gene>
<dbReference type="OrthoDB" id="9764377at2"/>
<dbReference type="Pfam" id="PF00884">
    <property type="entry name" value="Sulfatase"/>
    <property type="match status" value="1"/>
</dbReference>
<reference evidence="7 8" key="1">
    <citation type="submission" date="2016-10" db="EMBL/GenBank/DDBJ databases">
        <authorList>
            <person name="de Groot N.N."/>
        </authorList>
    </citation>
    <scope>NUCLEOTIDE SEQUENCE [LARGE SCALE GENOMIC DNA]</scope>
    <source>
        <strain evidence="8">E92,LMG 26720,CCM 7988</strain>
    </source>
</reference>
<feature type="signal peptide" evidence="5">
    <location>
        <begin position="1"/>
        <end position="34"/>
    </location>
</feature>
<evidence type="ECO:0000256" key="2">
    <source>
        <dbReference type="ARBA" id="ARBA00022723"/>
    </source>
</evidence>
<proteinExistence type="inferred from homology"/>
<dbReference type="CDD" id="cd16025">
    <property type="entry name" value="PAS_like"/>
    <property type="match status" value="1"/>
</dbReference>
<dbReference type="RefSeq" id="WP_092010451.1">
    <property type="nucleotide sequence ID" value="NZ_FOXH01000001.1"/>
</dbReference>
<dbReference type="Gene3D" id="3.30.1120.10">
    <property type="match status" value="1"/>
</dbReference>
<dbReference type="PROSITE" id="PS00523">
    <property type="entry name" value="SULFATASE_1"/>
    <property type="match status" value="1"/>
</dbReference>
<dbReference type="InterPro" id="IPR000917">
    <property type="entry name" value="Sulfatase_N"/>
</dbReference>
<dbReference type="PANTHER" id="PTHR42693">
    <property type="entry name" value="ARYLSULFATASE FAMILY MEMBER"/>
    <property type="match status" value="1"/>
</dbReference>
<evidence type="ECO:0000256" key="1">
    <source>
        <dbReference type="ARBA" id="ARBA00008779"/>
    </source>
</evidence>
<dbReference type="InterPro" id="IPR017850">
    <property type="entry name" value="Alkaline_phosphatase_core_sf"/>
</dbReference>
<comment type="similarity">
    <text evidence="1">Belongs to the sulfatase family.</text>
</comment>
<dbReference type="InterPro" id="IPR050738">
    <property type="entry name" value="Sulfatase"/>
</dbReference>
<keyword evidence="2" id="KW-0479">Metal-binding</keyword>
<sequence length="766" mass="85242">MKKILPIYSVNRNIIRSIAAVTFLAIFTGKNASAQYSPTIPFTGKLGKTVSETRQVWQDRNKAAKGAPNVVWILLDDVGFGATSAFGGLIETPNLDSLANNGLRYTNFHTTAICSPTRAALLTGRNSHSVHMGLFPQTAIGTPGYDGYLPFEKATIAEILRENGYNTYALGKWHLTPYADASPAGPFNRWPTGRGFDHYYGFLSGSTDQYHPQVWEDTRKVDVEPASKHFTTLIADKAIGYIAEQKSVAANKPFFLYFAPGAGHAPHQVDKVWSDKYKGKFDKGWDAYRTEVLARQIKLGLVPKETVLPDRNASLKAWESLSANEKKLYARFFEVYAGFVSHTDYEIGRVLNYLKEIGQLDNTLVFVSIGDNGASKEGTFVGQINNFDPSWTEEQRLQKNIEQIELLGTEKSRPNYPLGWAQATNTPFKHWKQDANSEGGTHNPLIVFYPKGIKEKGGIRNQYSHVIDILPTTIELTGAKVPTILNGYPQEPIEGTSLVYSLEYAGAPGRHTIQHYEIMGSRSIYKDGWKAGTLHKKGGDFSKDVWELYNLNEDINERFDLAARFPEKLKELQELFDAQAWKYNVYPLKDESIPSTPPSVFDSTNHIVLYAGIKQAFDGLAPRLNNKSFTLTAETNISKPAEGVLFSSGGWSAGISFYIQNNTLQFVYNNGVEKTYISAKKPLSTGKLQLKFEFKYDGGQTGAGGTGILYVNNEKVGEGRIEKTLKAALGNYESIEIGKDLVSPVTEKYKIPFEFNGKLNTVTIDY</sequence>
<dbReference type="PANTHER" id="PTHR42693:SF43">
    <property type="entry name" value="BLL2667 PROTEIN"/>
    <property type="match status" value="1"/>
</dbReference>
<evidence type="ECO:0000256" key="3">
    <source>
        <dbReference type="ARBA" id="ARBA00022801"/>
    </source>
</evidence>
<dbReference type="Gene3D" id="3.40.720.10">
    <property type="entry name" value="Alkaline Phosphatase, subunit A"/>
    <property type="match status" value="1"/>
</dbReference>
<organism evidence="7 8">
    <name type="scientific">Pseudarcicella hirudinis</name>
    <dbReference type="NCBI Taxonomy" id="1079859"/>
    <lineage>
        <taxon>Bacteria</taxon>
        <taxon>Pseudomonadati</taxon>
        <taxon>Bacteroidota</taxon>
        <taxon>Cytophagia</taxon>
        <taxon>Cytophagales</taxon>
        <taxon>Flectobacillaceae</taxon>
        <taxon>Pseudarcicella</taxon>
    </lineage>
</organism>
<dbReference type="GO" id="GO:0004553">
    <property type="term" value="F:hydrolase activity, hydrolyzing O-glycosyl compounds"/>
    <property type="evidence" value="ECO:0007669"/>
    <property type="project" value="UniProtKB-ARBA"/>
</dbReference>
<feature type="domain" description="Sulfatase N-terminal" evidence="6">
    <location>
        <begin position="68"/>
        <end position="479"/>
    </location>
</feature>
<dbReference type="EMBL" id="FOXH01000001">
    <property type="protein sequence ID" value="SFP03438.1"/>
    <property type="molecule type" value="Genomic_DNA"/>
</dbReference>